<keyword evidence="3" id="KW-1185">Reference proteome</keyword>
<evidence type="ECO:0000313" key="2">
    <source>
        <dbReference type="EMBL" id="EQB02311.1"/>
    </source>
</evidence>
<sequence length="238" mass="24433">MRLALAAGMTLAASASPALAQYAGGVSGSIEVATDERRRGLSWSEGDPVLRGSVSVPVSEGLSLDGTAVSLWGSDRHGGADAVIDLGPSYVRQLGGWRLSAEARYHLFPGASDQGYGEIGGGAGFLLGPASVDLFASYAPRQSAIGGDNLYLSASAMAGVPGTPFTVSARVGRSSGDVRDASRAARLRPEGAYWDYGFGVDYLQGRWSAGLRYADSGIEGPGSRHAGPSLIGRLALNL</sequence>
<comment type="caution">
    <text evidence="2">The sequence shown here is derived from an EMBL/GenBank/DDBJ whole genome shotgun (WGS) entry which is preliminary data.</text>
</comment>
<name>T0GF11_9SPHN</name>
<dbReference type="PATRIC" id="fig|1329909.3.peg.3193"/>
<reference evidence="2 3" key="1">
    <citation type="journal article" date="2013" name="Genome Announc.">
        <title>Draft Genome Sequence of Sphingobium quisquiliarum Strain P25T, a Novel Hexachlorocyclohexane (HCH)-Degrading Bacterium Isolated from an HCH Dumpsite.</title>
        <authorList>
            <person name="Kumar Singh A."/>
            <person name="Sangwan N."/>
            <person name="Sharma A."/>
            <person name="Gupta V."/>
            <person name="Khurana J.P."/>
            <person name="Lal R."/>
        </authorList>
    </citation>
    <scope>NUCLEOTIDE SEQUENCE [LARGE SCALE GENOMIC DNA]</scope>
    <source>
        <strain evidence="2 3">P25</strain>
    </source>
</reference>
<evidence type="ECO:0008006" key="4">
    <source>
        <dbReference type="Google" id="ProtNLM"/>
    </source>
</evidence>
<dbReference type="EMBL" id="ATHO01000146">
    <property type="protein sequence ID" value="EQB02311.1"/>
    <property type="molecule type" value="Genomic_DNA"/>
</dbReference>
<dbReference type="Pfam" id="PF09694">
    <property type="entry name" value="Gcw_chp"/>
    <property type="match status" value="1"/>
</dbReference>
<evidence type="ECO:0000313" key="3">
    <source>
        <dbReference type="Proteomes" id="UP000015525"/>
    </source>
</evidence>
<feature type="chain" id="PRO_5004575591" description="Cellulose biosynthesis protein BcsS" evidence="1">
    <location>
        <begin position="21"/>
        <end position="238"/>
    </location>
</feature>
<dbReference type="Proteomes" id="UP000015525">
    <property type="component" value="Unassembled WGS sequence"/>
</dbReference>
<evidence type="ECO:0000256" key="1">
    <source>
        <dbReference type="SAM" id="SignalP"/>
    </source>
</evidence>
<feature type="signal peptide" evidence="1">
    <location>
        <begin position="1"/>
        <end position="20"/>
    </location>
</feature>
<proteinExistence type="predicted"/>
<accession>T0GF11</accession>
<gene>
    <name evidence="2" type="ORF">L288_16590</name>
</gene>
<dbReference type="AlphaFoldDB" id="T0GF11"/>
<organism evidence="2 3">
    <name type="scientific">Sphingobium quisquiliarum P25</name>
    <dbReference type="NCBI Taxonomy" id="1329909"/>
    <lineage>
        <taxon>Bacteria</taxon>
        <taxon>Pseudomonadati</taxon>
        <taxon>Pseudomonadota</taxon>
        <taxon>Alphaproteobacteria</taxon>
        <taxon>Sphingomonadales</taxon>
        <taxon>Sphingomonadaceae</taxon>
        <taxon>Sphingobium</taxon>
    </lineage>
</organism>
<protein>
    <recommendedName>
        <fullName evidence="4">Cellulose biosynthesis protein BcsS</fullName>
    </recommendedName>
</protein>
<dbReference type="InterPro" id="IPR010239">
    <property type="entry name" value="CHP02001"/>
</dbReference>
<keyword evidence="1" id="KW-0732">Signal</keyword>